<dbReference type="InterPro" id="IPR050565">
    <property type="entry name" value="LYPA1-2/EST-like"/>
</dbReference>
<dbReference type="GO" id="GO:0016787">
    <property type="term" value="F:hydrolase activity"/>
    <property type="evidence" value="ECO:0007669"/>
    <property type="project" value="UniProtKB-KW"/>
</dbReference>
<dbReference type="AlphaFoldDB" id="A0A420KHU7"/>
<proteinExistence type="inferred from homology"/>
<organism evidence="4 5">
    <name type="scientific">Alicycliphilus denitrificans</name>
    <dbReference type="NCBI Taxonomy" id="179636"/>
    <lineage>
        <taxon>Bacteria</taxon>
        <taxon>Pseudomonadati</taxon>
        <taxon>Pseudomonadota</taxon>
        <taxon>Betaproteobacteria</taxon>
        <taxon>Burkholderiales</taxon>
        <taxon>Comamonadaceae</taxon>
        <taxon>Alicycliphilus</taxon>
    </lineage>
</organism>
<evidence type="ECO:0000259" key="3">
    <source>
        <dbReference type="Pfam" id="PF02230"/>
    </source>
</evidence>
<dbReference type="PANTHER" id="PTHR10655">
    <property type="entry name" value="LYSOPHOSPHOLIPASE-RELATED"/>
    <property type="match status" value="1"/>
</dbReference>
<feature type="domain" description="Phospholipase/carboxylesterase/thioesterase" evidence="3">
    <location>
        <begin position="25"/>
        <end position="221"/>
    </location>
</feature>
<gene>
    <name evidence="4" type="ORF">CE154_007360</name>
</gene>
<evidence type="ECO:0000256" key="1">
    <source>
        <dbReference type="ARBA" id="ARBA00006499"/>
    </source>
</evidence>
<evidence type="ECO:0000256" key="2">
    <source>
        <dbReference type="ARBA" id="ARBA00022801"/>
    </source>
</evidence>
<name>A0A420KHU7_9BURK</name>
<dbReference type="Proteomes" id="UP000216225">
    <property type="component" value="Unassembled WGS sequence"/>
</dbReference>
<protein>
    <submittedName>
        <fullName evidence="4">Phospholipase</fullName>
    </submittedName>
</protein>
<reference evidence="4 5" key="1">
    <citation type="submission" date="2018-09" db="EMBL/GenBank/DDBJ databases">
        <title>Genome comparison of Alicycliphilus sp. BQ1, a polyurethanolytic bacterium, with its closest phylogenetic relatives Alicycliphilus denitrificans BC and K601, unable to attack polyurethane.</title>
        <authorList>
            <person name="Loza-Tavera H."/>
            <person name="Lozano L."/>
            <person name="Cevallos M."/>
            <person name="Maya-Lucas O."/>
            <person name="Garcia-Mena J."/>
            <person name="Hernandez J."/>
        </authorList>
    </citation>
    <scope>NUCLEOTIDE SEQUENCE [LARGE SCALE GENOMIC DNA]</scope>
    <source>
        <strain evidence="4 5">BQ1</strain>
    </source>
</reference>
<dbReference type="InterPro" id="IPR003140">
    <property type="entry name" value="PLipase/COase/thioEstase"/>
</dbReference>
<dbReference type="PANTHER" id="PTHR10655:SF17">
    <property type="entry name" value="LYSOPHOSPHOLIPASE-LIKE PROTEIN 1"/>
    <property type="match status" value="1"/>
</dbReference>
<dbReference type="EMBL" id="NKDB02000001">
    <property type="protein sequence ID" value="RKJ99534.1"/>
    <property type="molecule type" value="Genomic_DNA"/>
</dbReference>
<dbReference type="Gene3D" id="3.40.50.1820">
    <property type="entry name" value="alpha/beta hydrolase"/>
    <property type="match status" value="1"/>
</dbReference>
<keyword evidence="2" id="KW-0378">Hydrolase</keyword>
<evidence type="ECO:0000313" key="4">
    <source>
        <dbReference type="EMBL" id="RKJ99534.1"/>
    </source>
</evidence>
<dbReference type="InterPro" id="IPR029058">
    <property type="entry name" value="AB_hydrolase_fold"/>
</dbReference>
<comment type="caution">
    <text evidence="4">The sequence shown here is derived from an EMBL/GenBank/DDBJ whole genome shotgun (WGS) entry which is preliminary data.</text>
</comment>
<dbReference type="Pfam" id="PF02230">
    <property type="entry name" value="Abhydrolase_2"/>
    <property type="match status" value="1"/>
</dbReference>
<evidence type="ECO:0000313" key="5">
    <source>
        <dbReference type="Proteomes" id="UP000216225"/>
    </source>
</evidence>
<accession>A0A420KHU7</accession>
<sequence>MIAPLHRDAPAMLDLPFTCLHRPANPAVRHPWLLVLMHGVGSNEHDLFGLAPQIPEHFHVLSLRAPFRMGPGAFAWFDFSIEPGGERTIDEAQEAHSRALLEQAVPSAARQLGVEPGRTVVGGFSQGGIMALSLLLTRPGLMHAGLVWHGRLLAQAVQHIAPADAFHGKHLWVSHGTHDNVIPLAHAQAIRRQVQALPLHLRYEEFAGAHEIRQAELAHTVAWLQGLSGAA</sequence>
<dbReference type="SUPFAM" id="SSF53474">
    <property type="entry name" value="alpha/beta-Hydrolases"/>
    <property type="match status" value="1"/>
</dbReference>
<comment type="similarity">
    <text evidence="1">Belongs to the AB hydrolase superfamily. AB hydrolase 2 family.</text>
</comment>